<feature type="transmembrane region" description="Helical" evidence="7">
    <location>
        <begin position="251"/>
        <end position="272"/>
    </location>
</feature>
<feature type="transmembrane region" description="Helical" evidence="7">
    <location>
        <begin position="182"/>
        <end position="204"/>
    </location>
</feature>
<dbReference type="AlphaFoldDB" id="A0A2R5F4E0"/>
<dbReference type="EMBL" id="BDQX01000400">
    <property type="protein sequence ID" value="GBG11483.1"/>
    <property type="molecule type" value="Genomic_DNA"/>
</dbReference>
<dbReference type="Pfam" id="PF00528">
    <property type="entry name" value="BPD_transp_1"/>
    <property type="match status" value="1"/>
</dbReference>
<keyword evidence="6 7" id="KW-0472">Membrane</keyword>
<feature type="transmembrane region" description="Helical" evidence="7">
    <location>
        <begin position="12"/>
        <end position="37"/>
    </location>
</feature>
<evidence type="ECO:0000256" key="5">
    <source>
        <dbReference type="ARBA" id="ARBA00022989"/>
    </source>
</evidence>
<evidence type="ECO:0000256" key="3">
    <source>
        <dbReference type="ARBA" id="ARBA00022475"/>
    </source>
</evidence>
<dbReference type="InterPro" id="IPR035906">
    <property type="entry name" value="MetI-like_sf"/>
</dbReference>
<proteinExistence type="inferred from homology"/>
<comment type="subcellular location">
    <subcellularLocation>
        <location evidence="1 7">Cell membrane</location>
        <topology evidence="1 7">Multi-pass membrane protein</topology>
    </subcellularLocation>
</comment>
<evidence type="ECO:0000256" key="1">
    <source>
        <dbReference type="ARBA" id="ARBA00004651"/>
    </source>
</evidence>
<evidence type="ECO:0000256" key="6">
    <source>
        <dbReference type="ARBA" id="ARBA00023136"/>
    </source>
</evidence>
<organism evidence="9 10">
    <name type="scientific">Paenibacillus agaridevorans</name>
    <dbReference type="NCBI Taxonomy" id="171404"/>
    <lineage>
        <taxon>Bacteria</taxon>
        <taxon>Bacillati</taxon>
        <taxon>Bacillota</taxon>
        <taxon>Bacilli</taxon>
        <taxon>Bacillales</taxon>
        <taxon>Paenibacillaceae</taxon>
        <taxon>Paenibacillus</taxon>
    </lineage>
</organism>
<keyword evidence="2 7" id="KW-0813">Transport</keyword>
<comment type="similarity">
    <text evidence="7">Belongs to the binding-protein-dependent transport system permease family.</text>
</comment>
<dbReference type="Proteomes" id="UP000245202">
    <property type="component" value="Unassembled WGS sequence"/>
</dbReference>
<dbReference type="RefSeq" id="WP_108995776.1">
    <property type="nucleotide sequence ID" value="NZ_BDQX01000400.1"/>
</dbReference>
<name>A0A2R5F4E0_9BACL</name>
<keyword evidence="3" id="KW-1003">Cell membrane</keyword>
<dbReference type="PANTHER" id="PTHR43744">
    <property type="entry name" value="ABC TRANSPORTER PERMEASE PROTEIN MG189-RELATED-RELATED"/>
    <property type="match status" value="1"/>
</dbReference>
<accession>A0A2R5F4E0</accession>
<comment type="caution">
    <text evidence="9">The sequence shown here is derived from an EMBL/GenBank/DDBJ whole genome shotgun (WGS) entry which is preliminary data.</text>
</comment>
<dbReference type="GO" id="GO:0005886">
    <property type="term" value="C:plasma membrane"/>
    <property type="evidence" value="ECO:0007669"/>
    <property type="project" value="UniProtKB-SubCell"/>
</dbReference>
<keyword evidence="10" id="KW-1185">Reference proteome</keyword>
<sequence>MVRGRSERWFDVMVYAVLLFAALVAVVPLMFVVSMSLTPYGEVLRNGGYVFIPNSVTFDAYQYLLERTKLPRSFGVSAFVTVVGTSLSLMLTMLMAYPLSRRKLKGRSLILLLILFTMLFNGGLIPTYLLVQKVGLLNTVWAMLIPNAVSAFNLLIMKSFFESLPEEIFEAAKIDGAKEWRILTTIVAPLSVPSLVTIGLFYMVQYWNLYFQAVLYVQDAALYPLQVVVRNILMMNQSMDDINVDVTLPTVTLQMAAVVVASLPMIMVYPFIQKYFIKGMLIGAIKG</sequence>
<dbReference type="CDD" id="cd06261">
    <property type="entry name" value="TM_PBP2"/>
    <property type="match status" value="1"/>
</dbReference>
<evidence type="ECO:0000256" key="7">
    <source>
        <dbReference type="RuleBase" id="RU363032"/>
    </source>
</evidence>
<keyword evidence="4 7" id="KW-0812">Transmembrane</keyword>
<feature type="domain" description="ABC transmembrane type-1" evidence="8">
    <location>
        <begin position="74"/>
        <end position="269"/>
    </location>
</feature>
<feature type="transmembrane region" description="Helical" evidence="7">
    <location>
        <begin position="109"/>
        <end position="129"/>
    </location>
</feature>
<dbReference type="InterPro" id="IPR000515">
    <property type="entry name" value="MetI-like"/>
</dbReference>
<dbReference type="PROSITE" id="PS50928">
    <property type="entry name" value="ABC_TM1"/>
    <property type="match status" value="1"/>
</dbReference>
<feature type="transmembrane region" description="Helical" evidence="7">
    <location>
        <begin position="141"/>
        <end position="161"/>
    </location>
</feature>
<protein>
    <submittedName>
        <fullName evidence="9">ABC transporter permease</fullName>
    </submittedName>
</protein>
<dbReference type="Gene3D" id="1.10.3720.10">
    <property type="entry name" value="MetI-like"/>
    <property type="match status" value="1"/>
</dbReference>
<dbReference type="GO" id="GO:0055085">
    <property type="term" value="P:transmembrane transport"/>
    <property type="evidence" value="ECO:0007669"/>
    <property type="project" value="InterPro"/>
</dbReference>
<reference evidence="9 10" key="1">
    <citation type="submission" date="2017-08" db="EMBL/GenBank/DDBJ databases">
        <title>Substantial Increase in Enzyme Production by Combined Drug-Resistance Mutations in Paenibacillus agaridevorans.</title>
        <authorList>
            <person name="Tanaka Y."/>
            <person name="Funane K."/>
            <person name="Hosaka T."/>
            <person name="Shiwa Y."/>
            <person name="Fujita N."/>
            <person name="Miyazaki T."/>
            <person name="Yoshikawa H."/>
            <person name="Murakami K."/>
            <person name="Kasahara K."/>
            <person name="Inaoka T."/>
            <person name="Hiraga Y."/>
            <person name="Ochi K."/>
        </authorList>
    </citation>
    <scope>NUCLEOTIDE SEQUENCE [LARGE SCALE GENOMIC DNA]</scope>
    <source>
        <strain evidence="9 10">T-3040</strain>
    </source>
</reference>
<feature type="transmembrane region" description="Helical" evidence="7">
    <location>
        <begin position="74"/>
        <end position="97"/>
    </location>
</feature>
<dbReference type="SUPFAM" id="SSF161098">
    <property type="entry name" value="MetI-like"/>
    <property type="match status" value="1"/>
</dbReference>
<evidence type="ECO:0000256" key="2">
    <source>
        <dbReference type="ARBA" id="ARBA00022448"/>
    </source>
</evidence>
<evidence type="ECO:0000313" key="10">
    <source>
        <dbReference type="Proteomes" id="UP000245202"/>
    </source>
</evidence>
<dbReference type="PANTHER" id="PTHR43744:SF9">
    <property type="entry name" value="POLYGALACTURONAN_RHAMNOGALACTURONAN TRANSPORT SYSTEM PERMEASE PROTEIN YTCP"/>
    <property type="match status" value="1"/>
</dbReference>
<evidence type="ECO:0000259" key="8">
    <source>
        <dbReference type="PROSITE" id="PS50928"/>
    </source>
</evidence>
<evidence type="ECO:0000256" key="4">
    <source>
        <dbReference type="ARBA" id="ARBA00022692"/>
    </source>
</evidence>
<evidence type="ECO:0000313" key="9">
    <source>
        <dbReference type="EMBL" id="GBG11483.1"/>
    </source>
</evidence>
<keyword evidence="5 7" id="KW-1133">Transmembrane helix</keyword>
<gene>
    <name evidence="9" type="ORF">PAT3040_06304</name>
</gene>